<evidence type="ECO:0000313" key="4">
    <source>
        <dbReference type="Proteomes" id="UP000010798"/>
    </source>
</evidence>
<dbReference type="SMART" id="SM00867">
    <property type="entry name" value="YceI"/>
    <property type="match status" value="1"/>
</dbReference>
<dbReference type="Proteomes" id="UP000010798">
    <property type="component" value="Chromosome"/>
</dbReference>
<feature type="chain" id="PRO_5003940961" description="Lipid/polyisoprenoid-binding YceI-like domain-containing protein" evidence="1">
    <location>
        <begin position="20"/>
        <end position="172"/>
    </location>
</feature>
<dbReference type="AlphaFoldDB" id="L0DNH5"/>
<dbReference type="SUPFAM" id="SSF101874">
    <property type="entry name" value="YceI-like"/>
    <property type="match status" value="1"/>
</dbReference>
<dbReference type="KEGG" id="saci:Sinac_6296"/>
<dbReference type="PANTHER" id="PTHR34406">
    <property type="entry name" value="PROTEIN YCEI"/>
    <property type="match status" value="1"/>
</dbReference>
<dbReference type="STRING" id="886293.Sinac_6296"/>
<dbReference type="eggNOG" id="COG2353">
    <property type="taxonomic scope" value="Bacteria"/>
</dbReference>
<organism evidence="3 4">
    <name type="scientific">Singulisphaera acidiphila (strain ATCC BAA-1392 / DSM 18658 / VKM B-2454 / MOB10)</name>
    <dbReference type="NCBI Taxonomy" id="886293"/>
    <lineage>
        <taxon>Bacteria</taxon>
        <taxon>Pseudomonadati</taxon>
        <taxon>Planctomycetota</taxon>
        <taxon>Planctomycetia</taxon>
        <taxon>Isosphaerales</taxon>
        <taxon>Isosphaeraceae</taxon>
        <taxon>Singulisphaera</taxon>
    </lineage>
</organism>
<evidence type="ECO:0000256" key="1">
    <source>
        <dbReference type="SAM" id="SignalP"/>
    </source>
</evidence>
<dbReference type="OrthoDB" id="9811006at2"/>
<gene>
    <name evidence="3" type="ordered locus">Sinac_6296</name>
</gene>
<feature type="domain" description="Lipid/polyisoprenoid-binding YceI-like" evidence="2">
    <location>
        <begin position="16"/>
        <end position="172"/>
    </location>
</feature>
<keyword evidence="4" id="KW-1185">Reference proteome</keyword>
<sequence length="172" mass="18453">MRTAFAVFVVLATAPASLADPRPAGLRPGATALQSKSGHFTAFDGTFEMPSDDPKEAKVRVAVDVGSVTTSIGLLARHLKGEDFFDVDQYPWAEFASEAVAPGPEPGVYQVAGQLQLHGVTRRVECPARISVTPDEVAFDGMMTVRQSEFGMDEGARKAKDEVPVQVSFRGR</sequence>
<evidence type="ECO:0000313" key="3">
    <source>
        <dbReference type="EMBL" id="AGA30383.1"/>
    </source>
</evidence>
<reference evidence="3 4" key="1">
    <citation type="submission" date="2012-02" db="EMBL/GenBank/DDBJ databases">
        <title>Complete sequence of chromosome of Singulisphaera acidiphila DSM 18658.</title>
        <authorList>
            <consortium name="US DOE Joint Genome Institute (JGI-PGF)"/>
            <person name="Lucas S."/>
            <person name="Copeland A."/>
            <person name="Lapidus A."/>
            <person name="Glavina del Rio T."/>
            <person name="Dalin E."/>
            <person name="Tice H."/>
            <person name="Bruce D."/>
            <person name="Goodwin L."/>
            <person name="Pitluck S."/>
            <person name="Peters L."/>
            <person name="Ovchinnikova G."/>
            <person name="Chertkov O."/>
            <person name="Kyrpides N."/>
            <person name="Mavromatis K."/>
            <person name="Ivanova N."/>
            <person name="Brettin T."/>
            <person name="Detter J.C."/>
            <person name="Han C."/>
            <person name="Larimer F."/>
            <person name="Land M."/>
            <person name="Hauser L."/>
            <person name="Markowitz V."/>
            <person name="Cheng J.-F."/>
            <person name="Hugenholtz P."/>
            <person name="Woyke T."/>
            <person name="Wu D."/>
            <person name="Tindall B."/>
            <person name="Pomrenke H."/>
            <person name="Brambilla E."/>
            <person name="Klenk H.-P."/>
            <person name="Eisen J.A."/>
        </authorList>
    </citation>
    <scope>NUCLEOTIDE SEQUENCE [LARGE SCALE GENOMIC DNA]</scope>
    <source>
        <strain evidence="4">ATCC BAA-1392 / DSM 18658 / VKM B-2454 / MOB10</strain>
    </source>
</reference>
<dbReference type="InterPro" id="IPR036761">
    <property type="entry name" value="TTHA0802/YceI-like_sf"/>
</dbReference>
<proteinExistence type="predicted"/>
<dbReference type="RefSeq" id="WP_015249469.1">
    <property type="nucleotide sequence ID" value="NC_019892.1"/>
</dbReference>
<accession>L0DNH5</accession>
<keyword evidence="1" id="KW-0732">Signal</keyword>
<dbReference type="EMBL" id="CP003364">
    <property type="protein sequence ID" value="AGA30383.1"/>
    <property type="molecule type" value="Genomic_DNA"/>
</dbReference>
<dbReference type="HOGENOM" id="CLU_1554241_0_0_0"/>
<dbReference type="InterPro" id="IPR007372">
    <property type="entry name" value="Lipid/polyisoprenoid-bd_YceI"/>
</dbReference>
<name>L0DNH5_SINAD</name>
<evidence type="ECO:0000259" key="2">
    <source>
        <dbReference type="SMART" id="SM00867"/>
    </source>
</evidence>
<dbReference type="Pfam" id="PF04264">
    <property type="entry name" value="YceI"/>
    <property type="match status" value="1"/>
</dbReference>
<dbReference type="Gene3D" id="2.40.128.110">
    <property type="entry name" value="Lipid/polyisoprenoid-binding, YceI-like"/>
    <property type="match status" value="1"/>
</dbReference>
<dbReference type="PANTHER" id="PTHR34406:SF1">
    <property type="entry name" value="PROTEIN YCEI"/>
    <property type="match status" value="1"/>
</dbReference>
<protein>
    <recommendedName>
        <fullName evidence="2">Lipid/polyisoprenoid-binding YceI-like domain-containing protein</fullName>
    </recommendedName>
</protein>
<feature type="signal peptide" evidence="1">
    <location>
        <begin position="1"/>
        <end position="19"/>
    </location>
</feature>